<dbReference type="EMBL" id="CASHTH010000247">
    <property type="protein sequence ID" value="CAI7995430.1"/>
    <property type="molecule type" value="Genomic_DNA"/>
</dbReference>
<reference evidence="2" key="1">
    <citation type="submission" date="2023-03" db="EMBL/GenBank/DDBJ databases">
        <authorList>
            <person name="Steffen K."/>
            <person name="Cardenas P."/>
        </authorList>
    </citation>
    <scope>NUCLEOTIDE SEQUENCE</scope>
</reference>
<evidence type="ECO:0000313" key="2">
    <source>
        <dbReference type="EMBL" id="CAI7995430.1"/>
    </source>
</evidence>
<name>A0AA35W3E1_GEOBA</name>
<evidence type="ECO:0000256" key="1">
    <source>
        <dbReference type="SAM" id="MobiDB-lite"/>
    </source>
</evidence>
<evidence type="ECO:0000313" key="3">
    <source>
        <dbReference type="Proteomes" id="UP001174909"/>
    </source>
</evidence>
<protein>
    <submittedName>
        <fullName evidence="2">Uncharacterized protein</fullName>
    </submittedName>
</protein>
<keyword evidence="3" id="KW-1185">Reference proteome</keyword>
<accession>A0AA35W3E1</accession>
<dbReference type="Proteomes" id="UP001174909">
    <property type="component" value="Unassembled WGS sequence"/>
</dbReference>
<gene>
    <name evidence="2" type="ORF">GBAR_LOCUS1689</name>
</gene>
<feature type="region of interest" description="Disordered" evidence="1">
    <location>
        <begin position="206"/>
        <end position="225"/>
    </location>
</feature>
<sequence>MRVTVETQLQLKCLSGPHPQPLLPHLLGRYLLLLSSLLSGEYENLRMALTSVSFPLSLTSAFLSLTPSYPLLTLHYYHLSLLTGGRSLVFSALQVCSASQAPSHRLLYHCLLPLLSCSGTSLMDTVPTTLIDRDRTTEKDTLIEQLMNSDFSNPVACMHALQLARDEGSVRVLPLLCRRLVTHPFSSISSPAASLAGIQSAEYNTEVADVPSPAPPQSSSSHPLQFTSQVQAVTRVRTMYLMLTKLYATDLYPQLWFLAEVHDLCRNSCSDWLCGRVLADSRSLSSLISSKILIYPKGWSSGSTARDTVSVQGLLEAGVSHGLEVSLYSLPKLLTLCYSLLCQVLLDQLRDQSKEPYAPEYSHYLLRTSSRQLSAGCILELQQRDSTL</sequence>
<proteinExistence type="predicted"/>
<dbReference type="AlphaFoldDB" id="A0AA35W3E1"/>
<organism evidence="2 3">
    <name type="scientific">Geodia barretti</name>
    <name type="common">Barrett's horny sponge</name>
    <dbReference type="NCBI Taxonomy" id="519541"/>
    <lineage>
        <taxon>Eukaryota</taxon>
        <taxon>Metazoa</taxon>
        <taxon>Porifera</taxon>
        <taxon>Demospongiae</taxon>
        <taxon>Heteroscleromorpha</taxon>
        <taxon>Tetractinellida</taxon>
        <taxon>Astrophorina</taxon>
        <taxon>Geodiidae</taxon>
        <taxon>Geodia</taxon>
    </lineage>
</organism>
<comment type="caution">
    <text evidence="2">The sequence shown here is derived from an EMBL/GenBank/DDBJ whole genome shotgun (WGS) entry which is preliminary data.</text>
</comment>